<sequence length="226" mass="25727">MKFDDIVPWGRSFDEYIRMFSLSDADLHSAILGCGDGPASFNAKLTRRGGNCVSVDPIYALSRQQIRQRIDDVFTDVMRQVREERNQFDWRDLGTPERLAEIRMSAMQTFLEDFDEGRDSSRYSVGALPELAFEDAKFDLALCSHVLFLYSNVLDHQMHINSIKALCRVAREARVYPLTDLNGGISPYLDNVIADLSEQGYKLSLVDVEYRVQKQATQMLRVSALG</sequence>
<evidence type="ECO:0000313" key="1">
    <source>
        <dbReference type="EMBL" id="CAA0107195.1"/>
    </source>
</evidence>
<dbReference type="InterPro" id="IPR029063">
    <property type="entry name" value="SAM-dependent_MTases_sf"/>
</dbReference>
<evidence type="ECO:0008006" key="3">
    <source>
        <dbReference type="Google" id="ProtNLM"/>
    </source>
</evidence>
<dbReference type="OrthoDB" id="9787807at2"/>
<evidence type="ECO:0000313" key="2">
    <source>
        <dbReference type="Proteomes" id="UP000441399"/>
    </source>
</evidence>
<dbReference type="EMBL" id="CACSIO010000012">
    <property type="protein sequence ID" value="CAA0107195.1"/>
    <property type="molecule type" value="Genomic_DNA"/>
</dbReference>
<proteinExistence type="predicted"/>
<dbReference type="SUPFAM" id="SSF53335">
    <property type="entry name" value="S-adenosyl-L-methionine-dependent methyltransferases"/>
    <property type="match status" value="1"/>
</dbReference>
<name>A0A5S9PRB7_9GAMM</name>
<keyword evidence="2" id="KW-1185">Reference proteome</keyword>
<dbReference type="Proteomes" id="UP000441399">
    <property type="component" value="Unassembled WGS sequence"/>
</dbReference>
<reference evidence="1 2" key="1">
    <citation type="submission" date="2019-11" db="EMBL/GenBank/DDBJ databases">
        <authorList>
            <person name="Holert J."/>
        </authorList>
    </citation>
    <scope>NUCLEOTIDE SEQUENCE [LARGE SCALE GENOMIC DNA]</scope>
    <source>
        <strain evidence="1">SB11_3</strain>
    </source>
</reference>
<accession>A0A5S9PRB7</accession>
<protein>
    <recommendedName>
        <fullName evidence="3">SAM-dependent methyltransferase</fullName>
    </recommendedName>
</protein>
<organism evidence="1 2">
    <name type="scientific">BD1-7 clade bacterium</name>
    <dbReference type="NCBI Taxonomy" id="2029982"/>
    <lineage>
        <taxon>Bacteria</taxon>
        <taxon>Pseudomonadati</taxon>
        <taxon>Pseudomonadota</taxon>
        <taxon>Gammaproteobacteria</taxon>
        <taxon>Cellvibrionales</taxon>
        <taxon>Spongiibacteraceae</taxon>
        <taxon>BD1-7 clade</taxon>
    </lineage>
</organism>
<dbReference type="AlphaFoldDB" id="A0A5S9PRB7"/>
<dbReference type="Gene3D" id="3.40.50.150">
    <property type="entry name" value="Vaccinia Virus protein VP39"/>
    <property type="match status" value="1"/>
</dbReference>
<gene>
    <name evidence="1" type="ORF">OPDIPICF_01154</name>
</gene>